<dbReference type="GO" id="GO:0016787">
    <property type="term" value="F:hydrolase activity"/>
    <property type="evidence" value="ECO:0007669"/>
    <property type="project" value="UniProtKB-KW"/>
</dbReference>
<organism evidence="3 4">
    <name type="scientific">Candidatus Sulfurimonas marisnigri</name>
    <dbReference type="NCBI Taxonomy" id="2740405"/>
    <lineage>
        <taxon>Bacteria</taxon>
        <taxon>Pseudomonadati</taxon>
        <taxon>Campylobacterota</taxon>
        <taxon>Epsilonproteobacteria</taxon>
        <taxon>Campylobacterales</taxon>
        <taxon>Sulfurimonadaceae</taxon>
        <taxon>Sulfurimonas</taxon>
    </lineage>
</organism>
<dbReference type="Gene3D" id="3.40.50.1820">
    <property type="entry name" value="alpha/beta hydrolase"/>
    <property type="match status" value="1"/>
</dbReference>
<dbReference type="Proteomes" id="UP000593836">
    <property type="component" value="Chromosome"/>
</dbReference>
<sequence>MNKYFTVALLTLFIALNLSANDREKSVCGVFQEPFLFWVWSSMTPEPDSKRISNIPFIEPSEFKTSDGKTLRGYKYISNDSKNKTSAQGYLLVAMGNTMVSDQLIGYLREFSEKNYDVYIYDYRGYANSEGNRRINAIIEDYKEITTSLNKSYDRKLLYGISLGGAIVLNVIGSGVVYDAAVVDSAPSFLSPHGCPEWIDPVANLPKDASKILVITGKKDSVLHESMTSPLREGAHDRGANTINGENYNHPFNDKTIEIHNQRMELILNHLTK</sequence>
<evidence type="ECO:0000313" key="3">
    <source>
        <dbReference type="EMBL" id="QOY55756.1"/>
    </source>
</evidence>
<dbReference type="InterPro" id="IPR029058">
    <property type="entry name" value="AB_hydrolase_fold"/>
</dbReference>
<gene>
    <name evidence="3" type="ORF">HUE87_05900</name>
</gene>
<name>A0A7S7M278_9BACT</name>
<protein>
    <submittedName>
        <fullName evidence="3">Alpha/beta hydrolase</fullName>
    </submittedName>
</protein>
<dbReference type="PANTHER" id="PTHR12277:SF81">
    <property type="entry name" value="PROTEIN ABHD13"/>
    <property type="match status" value="1"/>
</dbReference>
<keyword evidence="4" id="KW-1185">Reference proteome</keyword>
<evidence type="ECO:0000313" key="4">
    <source>
        <dbReference type="Proteomes" id="UP000593836"/>
    </source>
</evidence>
<dbReference type="KEGG" id="smas:HUE87_05900"/>
<keyword evidence="1" id="KW-0732">Signal</keyword>
<dbReference type="InterPro" id="IPR022742">
    <property type="entry name" value="Hydrolase_4"/>
</dbReference>
<dbReference type="PANTHER" id="PTHR12277">
    <property type="entry name" value="ALPHA/BETA HYDROLASE DOMAIN-CONTAINING PROTEIN"/>
    <property type="match status" value="1"/>
</dbReference>
<dbReference type="Pfam" id="PF12146">
    <property type="entry name" value="Hydrolase_4"/>
    <property type="match status" value="1"/>
</dbReference>
<evidence type="ECO:0000256" key="1">
    <source>
        <dbReference type="SAM" id="SignalP"/>
    </source>
</evidence>
<dbReference type="SUPFAM" id="SSF53474">
    <property type="entry name" value="alpha/beta-Hydrolases"/>
    <property type="match status" value="1"/>
</dbReference>
<dbReference type="AlphaFoldDB" id="A0A7S7M278"/>
<dbReference type="EMBL" id="CP054493">
    <property type="protein sequence ID" value="QOY55756.1"/>
    <property type="molecule type" value="Genomic_DNA"/>
</dbReference>
<feature type="domain" description="Serine aminopeptidase S33" evidence="2">
    <location>
        <begin position="89"/>
        <end position="209"/>
    </location>
</feature>
<dbReference type="RefSeq" id="WP_194367794.1">
    <property type="nucleotide sequence ID" value="NZ_CP054493.1"/>
</dbReference>
<accession>A0A7S7M278</accession>
<evidence type="ECO:0000259" key="2">
    <source>
        <dbReference type="Pfam" id="PF12146"/>
    </source>
</evidence>
<feature type="signal peptide" evidence="1">
    <location>
        <begin position="1"/>
        <end position="20"/>
    </location>
</feature>
<feature type="chain" id="PRO_5032843900" evidence="1">
    <location>
        <begin position="21"/>
        <end position="273"/>
    </location>
</feature>
<proteinExistence type="predicted"/>
<reference evidence="3 4" key="1">
    <citation type="submission" date="2020-05" db="EMBL/GenBank/DDBJ databases">
        <title>Sulfurimonas marisnigri, sp. nov., and Sulfurimonas baltica, sp. nov., manganese oxide reducing chemolithoautotrophs of the class Epsilonproteobacteria isolated from the pelagic redoxclines of the Black and Baltic Seas and emended description of the genus Sulfurimonas.</title>
        <authorList>
            <person name="Henkel J.V."/>
            <person name="Laudan C."/>
            <person name="Werner J."/>
            <person name="Neu T."/>
            <person name="Plewe S."/>
            <person name="Sproer C."/>
            <person name="Bunk B."/>
            <person name="Schulz-Vogt H.N."/>
        </authorList>
    </citation>
    <scope>NUCLEOTIDE SEQUENCE [LARGE SCALE GENOMIC DNA]</scope>
    <source>
        <strain evidence="3 4">SoZ1</strain>
    </source>
</reference>
<keyword evidence="3" id="KW-0378">Hydrolase</keyword>